<gene>
    <name evidence="2" type="ORF">E5676_scaffold363G00040</name>
    <name evidence="1" type="ORF">E6C27_scaffold754G00050</name>
</gene>
<evidence type="ECO:0000313" key="4">
    <source>
        <dbReference type="Proteomes" id="UP000321947"/>
    </source>
</evidence>
<dbReference type="EMBL" id="SSTD01009625">
    <property type="protein sequence ID" value="TYK14036.1"/>
    <property type="molecule type" value="Genomic_DNA"/>
</dbReference>
<evidence type="ECO:0000313" key="3">
    <source>
        <dbReference type="Proteomes" id="UP000321393"/>
    </source>
</evidence>
<dbReference type="OrthoDB" id="1915846at2759"/>
<dbReference type="AlphaFoldDB" id="A0A5A7U1J5"/>
<dbReference type="EMBL" id="SSTE01013251">
    <property type="protein sequence ID" value="KAA0047359.1"/>
    <property type="molecule type" value="Genomic_DNA"/>
</dbReference>
<organism evidence="1 3">
    <name type="scientific">Cucumis melo var. makuwa</name>
    <name type="common">Oriental melon</name>
    <dbReference type="NCBI Taxonomy" id="1194695"/>
    <lineage>
        <taxon>Eukaryota</taxon>
        <taxon>Viridiplantae</taxon>
        <taxon>Streptophyta</taxon>
        <taxon>Embryophyta</taxon>
        <taxon>Tracheophyta</taxon>
        <taxon>Spermatophyta</taxon>
        <taxon>Magnoliopsida</taxon>
        <taxon>eudicotyledons</taxon>
        <taxon>Gunneridae</taxon>
        <taxon>Pentapetalae</taxon>
        <taxon>rosids</taxon>
        <taxon>fabids</taxon>
        <taxon>Cucurbitales</taxon>
        <taxon>Cucurbitaceae</taxon>
        <taxon>Benincaseae</taxon>
        <taxon>Cucumis</taxon>
    </lineage>
</organism>
<sequence length="120" mass="13959">MLVYGVKDLTFTGYTDSNFQMDKDSTKFTSGSTFTLNRGDVVYRSINRKVANSKEPCSHKREKDIERKYHMIREIMQRGDVIVIKTTSEHNIVDLFMKTLTAKVFEGHLESPGLRDMYIR</sequence>
<dbReference type="Proteomes" id="UP000321947">
    <property type="component" value="Unassembled WGS sequence"/>
</dbReference>
<reference evidence="3 4" key="1">
    <citation type="submission" date="2019-08" db="EMBL/GenBank/DDBJ databases">
        <title>Draft genome sequences of two oriental melons (Cucumis melo L. var makuwa).</title>
        <authorList>
            <person name="Kwon S.-Y."/>
        </authorList>
    </citation>
    <scope>NUCLEOTIDE SEQUENCE [LARGE SCALE GENOMIC DNA]</scope>
    <source>
        <strain evidence="4">cv. Chang Bougi</strain>
        <strain evidence="3">cv. SW 3</strain>
        <tissue evidence="1">Leaf</tissue>
    </source>
</reference>
<proteinExistence type="predicted"/>
<dbReference type="Proteomes" id="UP000321393">
    <property type="component" value="Unassembled WGS sequence"/>
</dbReference>
<name>A0A5A7U1J5_CUCMM</name>
<comment type="caution">
    <text evidence="1">The sequence shown here is derived from an EMBL/GenBank/DDBJ whole genome shotgun (WGS) entry which is preliminary data.</text>
</comment>
<protein>
    <submittedName>
        <fullName evidence="1">Retrovirus-related pol polyprotein from transposon tnt 1-94</fullName>
    </submittedName>
</protein>
<accession>A0A5A7U1J5</accession>
<evidence type="ECO:0000313" key="1">
    <source>
        <dbReference type="EMBL" id="KAA0047359.1"/>
    </source>
</evidence>
<evidence type="ECO:0000313" key="2">
    <source>
        <dbReference type="EMBL" id="TYK14036.1"/>
    </source>
</evidence>